<feature type="region of interest" description="Disordered" evidence="1">
    <location>
        <begin position="36"/>
        <end position="78"/>
    </location>
</feature>
<sequence>MLFYEWMDPAMRIAHLPTKLLMIGVLGLCLGGCGQSSEEGSGGTTSSGAGGAASGGSGETTGAGGDAATGGAGGGATGAGGAVEAGVSSGSAGEIVGAGGGGGGAGAGGIGGAGGGSGGGGEATIVPDPSWTCGMPDGIPVPTLGELVFRATLQLGETRDVGTTQFGHRRLLDVKGGTLTGDKIEATFLTGGMELELTLSNGSVELEEINILRANDGTLIYLRSCGVAPAGEAVVRVVPDFEVAESSSLAWLNTGKFAGTRVVDAAAGTVQIDVYDIAEVAVGEPKIQLKDPEGVPNQSWECSTATGARGASVFTESVTLGSSLSVGASKRGTRNIIPITGGTVTGGTLLSGLSGSVLPGGGDYQLLGASTILDARYALSSDDGEIIVVRNCGPFGALVPVFEARADGPYAILNTNAYVSSDPGFASGGVSLTFYERQ</sequence>
<protein>
    <recommendedName>
        <fullName evidence="4">Cellulosome protein dockerin type I</fullName>
    </recommendedName>
</protein>
<name>A0A4P2Q567_SORCE</name>
<proteinExistence type="predicted"/>
<dbReference type="Gene3D" id="2.40.160.20">
    <property type="match status" value="2"/>
</dbReference>
<accession>A0A4P2Q567</accession>
<dbReference type="InterPro" id="IPR020915">
    <property type="entry name" value="UPF0311"/>
</dbReference>
<reference evidence="2 3" key="1">
    <citation type="submission" date="2015-09" db="EMBL/GenBank/DDBJ databases">
        <title>Sorangium comparison.</title>
        <authorList>
            <person name="Zaburannyi N."/>
            <person name="Bunk B."/>
            <person name="Overmann J."/>
            <person name="Mueller R."/>
        </authorList>
    </citation>
    <scope>NUCLEOTIDE SEQUENCE [LARGE SCALE GENOMIC DNA]</scope>
    <source>
        <strain evidence="2 3">So ceGT47</strain>
    </source>
</reference>
<dbReference type="EMBL" id="CP012670">
    <property type="protein sequence ID" value="AUX24535.1"/>
    <property type="molecule type" value="Genomic_DNA"/>
</dbReference>
<evidence type="ECO:0000313" key="3">
    <source>
        <dbReference type="Proteomes" id="UP000295781"/>
    </source>
</evidence>
<dbReference type="Proteomes" id="UP000295781">
    <property type="component" value="Chromosome"/>
</dbReference>
<evidence type="ECO:0008006" key="4">
    <source>
        <dbReference type="Google" id="ProtNLM"/>
    </source>
</evidence>
<dbReference type="PANTHER" id="PTHR37315:SF1">
    <property type="entry name" value="UPF0311 PROTEIN BLR7842"/>
    <property type="match status" value="1"/>
</dbReference>
<dbReference type="PANTHER" id="PTHR37315">
    <property type="entry name" value="UPF0311 PROTEIN BLR7842"/>
    <property type="match status" value="1"/>
</dbReference>
<evidence type="ECO:0000256" key="1">
    <source>
        <dbReference type="SAM" id="MobiDB-lite"/>
    </source>
</evidence>
<dbReference type="Pfam" id="PF11578">
    <property type="entry name" value="DUF3237"/>
    <property type="match status" value="2"/>
</dbReference>
<organism evidence="2 3">
    <name type="scientific">Sorangium cellulosum</name>
    <name type="common">Polyangium cellulosum</name>
    <dbReference type="NCBI Taxonomy" id="56"/>
    <lineage>
        <taxon>Bacteria</taxon>
        <taxon>Pseudomonadati</taxon>
        <taxon>Myxococcota</taxon>
        <taxon>Polyangia</taxon>
        <taxon>Polyangiales</taxon>
        <taxon>Polyangiaceae</taxon>
        <taxon>Sorangium</taxon>
    </lineage>
</organism>
<dbReference type="AlphaFoldDB" id="A0A4P2Q567"/>
<evidence type="ECO:0000313" key="2">
    <source>
        <dbReference type="EMBL" id="AUX24535.1"/>
    </source>
</evidence>
<gene>
    <name evidence="2" type="ORF">SOCEGT47_050730</name>
</gene>